<organism evidence="9">
    <name type="scientific">Alphatorquevirus homin17</name>
    <dbReference type="NCBI Taxonomy" id="3048418"/>
    <lineage>
        <taxon>Viruses</taxon>
        <taxon>Monodnaviria</taxon>
        <taxon>Shotokuvirae</taxon>
        <taxon>Commensaviricota</taxon>
        <taxon>Cardeaviricetes</taxon>
        <taxon>Sanitavirales</taxon>
        <taxon>Anelloviridae</taxon>
        <taxon>Alphatorquevirus</taxon>
    </lineage>
</organism>
<accession>A0AAU8H403</accession>
<feature type="region of interest" description="Disordered" evidence="8">
    <location>
        <begin position="692"/>
        <end position="723"/>
    </location>
</feature>
<reference evidence="9" key="1">
    <citation type="submission" date="2024-05" db="EMBL/GenBank/DDBJ databases">
        <authorList>
            <person name="Laubscher F."/>
            <person name="Chudzinski V."/>
            <person name="Cordey S."/>
            <person name="Hosszu-Fellous K."/>
            <person name="Kaiser L."/>
        </authorList>
    </citation>
    <scope>NUCLEOTIDE SEQUENCE</scope>
    <source>
        <strain evidence="9">GE-0881-24-490</strain>
    </source>
</reference>
<protein>
    <recommendedName>
        <fullName evidence="3 7">Capsid protein</fullName>
    </recommendedName>
</protein>
<evidence type="ECO:0000256" key="5">
    <source>
        <dbReference type="ARBA" id="ARBA00022561"/>
    </source>
</evidence>
<comment type="subcellular location">
    <subcellularLocation>
        <location evidence="1 7">Virion</location>
    </subcellularLocation>
</comment>
<evidence type="ECO:0000256" key="1">
    <source>
        <dbReference type="ARBA" id="ARBA00004328"/>
    </source>
</evidence>
<evidence type="ECO:0000313" key="9">
    <source>
        <dbReference type="EMBL" id="XCH55801.1"/>
    </source>
</evidence>
<dbReference type="InterPro" id="IPR004219">
    <property type="entry name" value="TTvirus_Unk"/>
</dbReference>
<evidence type="ECO:0000256" key="4">
    <source>
        <dbReference type="ARBA" id="ARBA00022431"/>
    </source>
</evidence>
<proteinExistence type="inferred from homology"/>
<sequence>MAWWGWRRRWRRRPWWRRRRRRPVRRRRNRAAYGRRRGRRTVRRKRWGRRRRRRRTYRRRATVRGRRRRRKKLVLTQWNPPFVRRCYIKGLMPVVICGQGKSSQNYAIHSDDYLLQVLSFGGGMSTITMSLKVLYDEYTRCLNRWSYGNDQLDLARYRGCTLRVYRDKHVDYIMTFDTIPPMKMNELTGPNTHPGMLMLQKQKILIPSWETKPKGRKYKKVRILPPKMFEDKWYSQQDLCPVPLVSLRFTAASFQYPFCSPQTKTPITTFQVLQRNYNSVIGHPINHDTTTTSTFENWLYGRSTHYQAFATEAHLRPRQYTPIGQPITGQSVTNATIQKNPRATQFKITEGTTYYNWDNWWRYDFYSSKADSLYGYSSFTPKDQNGIKNITIIRNANFHYLTSWDPNNPNHINPSYSDARYEYYEYHCGWYSSMFLSPHRYQLQFTTAYFDCTYNPLNDHGKGNMIWFQYLSKPNTDYDPTKCRYVLRDMPLWAMFQGYADYIDSQLGDTQDHETIGIVVVICPYTRPQLFVKDRPQEGFVFYDSLFGQGKMPDGTSQISRFWAQRWRVYLGVQQQVMNDIKNTGPWAYRDERASTTLCMAYTFKFNWGGDMMFSQVVKDPCSNTGLVPSTGRQRRSVQVVDPLTVGPQWVFHPFDVRRGLYNPKAIKRVSQKPDDDELYIKPPKRPHFVTEGEFQGQEGNLYSGEGKSDISEEESEAEVQETPLQKQLRLQLREQQSIGVQLRELWIQLAKTQTNTHLNPLLFSQA</sequence>
<evidence type="ECO:0000256" key="8">
    <source>
        <dbReference type="SAM" id="MobiDB-lite"/>
    </source>
</evidence>
<evidence type="ECO:0000256" key="3">
    <source>
        <dbReference type="ARBA" id="ARBA00018091"/>
    </source>
</evidence>
<evidence type="ECO:0000256" key="7">
    <source>
        <dbReference type="RuleBase" id="RU361230"/>
    </source>
</evidence>
<name>A0AAU8H403_9VIRU</name>
<keyword evidence="6 7" id="KW-0946">Virion</keyword>
<feature type="region of interest" description="Disordered" evidence="8">
    <location>
        <begin position="27"/>
        <end position="52"/>
    </location>
</feature>
<dbReference type="GO" id="GO:0039615">
    <property type="term" value="C:T=1 icosahedral viral capsid"/>
    <property type="evidence" value="ECO:0007669"/>
    <property type="project" value="UniProtKB-UniRule"/>
</dbReference>
<evidence type="ECO:0000256" key="6">
    <source>
        <dbReference type="ARBA" id="ARBA00022844"/>
    </source>
</evidence>
<comment type="function">
    <text evidence="7">Self-assembles to form an icosahedral capsid.</text>
</comment>
<keyword evidence="5 7" id="KW-0167">Capsid protein</keyword>
<keyword evidence="4 7" id="KW-1140">T=1 icosahedral capsid protein</keyword>
<comment type="similarity">
    <text evidence="2 7">Belongs to the anelloviridae capsid protein family.</text>
</comment>
<evidence type="ECO:0000256" key="2">
    <source>
        <dbReference type="ARBA" id="ARBA00006131"/>
    </source>
</evidence>
<dbReference type="EMBL" id="PP816555">
    <property type="protein sequence ID" value="XCH55801.1"/>
    <property type="molecule type" value="Genomic_DNA"/>
</dbReference>
<dbReference type="Pfam" id="PF02956">
    <property type="entry name" value="TT_ORF1"/>
    <property type="match status" value="1"/>
</dbReference>